<gene>
    <name evidence="7" type="ORF">RD110_00125</name>
</gene>
<evidence type="ECO:0000259" key="6">
    <source>
        <dbReference type="Pfam" id="PF00535"/>
    </source>
</evidence>
<accession>A0A1P8JPY1</accession>
<dbReference type="PANTHER" id="PTHR43646">
    <property type="entry name" value="GLYCOSYLTRANSFERASE"/>
    <property type="match status" value="1"/>
</dbReference>
<dbReference type="InterPro" id="IPR001173">
    <property type="entry name" value="Glyco_trans_2-like"/>
</dbReference>
<dbReference type="Pfam" id="PF00535">
    <property type="entry name" value="Glycos_transf_2"/>
    <property type="match status" value="1"/>
</dbReference>
<dbReference type="EMBL" id="CP019236">
    <property type="protein sequence ID" value="APW35817.1"/>
    <property type="molecule type" value="Genomic_DNA"/>
</dbReference>
<sequence>MIAIIVPAHNAQDTIDACLESLVRAARHPALAEDDVQITVVLDRCDDRTGWLARSWGVHTMDVEAGNVGAARKAGADAAVRAGARWLAFADADSVVTQDWLAAQIRQSTDVVCPAVVDGALDEGNALFHAANFGLSAKAYLAADERKAAQAVAPSAGQAVSPVPTMLAVPAARTIGAGGGAKSILQAAPRRISMG</sequence>
<feature type="domain" description="Glycosyltransferase 2-like" evidence="6">
    <location>
        <begin position="4"/>
        <end position="116"/>
    </location>
</feature>
<keyword evidence="2" id="KW-1003">Cell membrane</keyword>
<dbReference type="RefSeq" id="WP_076195557.1">
    <property type="nucleotide sequence ID" value="NZ_CP019236.1"/>
</dbReference>
<evidence type="ECO:0000256" key="5">
    <source>
        <dbReference type="ARBA" id="ARBA00023136"/>
    </source>
</evidence>
<keyword evidence="3" id="KW-0328">Glycosyltransferase</keyword>
<dbReference type="CDD" id="cd00761">
    <property type="entry name" value="Glyco_tranf_GTA_type"/>
    <property type="match status" value="1"/>
</dbReference>
<evidence type="ECO:0000256" key="2">
    <source>
        <dbReference type="ARBA" id="ARBA00022475"/>
    </source>
</evidence>
<dbReference type="Proteomes" id="UP000186609">
    <property type="component" value="Chromosome"/>
</dbReference>
<protein>
    <recommendedName>
        <fullName evidence="6">Glycosyltransferase 2-like domain-containing protein</fullName>
    </recommendedName>
</protein>
<evidence type="ECO:0000256" key="1">
    <source>
        <dbReference type="ARBA" id="ARBA00004236"/>
    </source>
</evidence>
<dbReference type="GO" id="GO:0016757">
    <property type="term" value="F:glycosyltransferase activity"/>
    <property type="evidence" value="ECO:0007669"/>
    <property type="project" value="UniProtKB-KW"/>
</dbReference>
<dbReference type="AlphaFoldDB" id="A0A1P8JPY1"/>
<dbReference type="InterPro" id="IPR029044">
    <property type="entry name" value="Nucleotide-diphossugar_trans"/>
</dbReference>
<dbReference type="GO" id="GO:0005886">
    <property type="term" value="C:plasma membrane"/>
    <property type="evidence" value="ECO:0007669"/>
    <property type="project" value="UniProtKB-SubCell"/>
</dbReference>
<comment type="subcellular location">
    <subcellularLocation>
        <location evidence="1">Cell membrane</location>
    </subcellularLocation>
</comment>
<evidence type="ECO:0000256" key="3">
    <source>
        <dbReference type="ARBA" id="ARBA00022676"/>
    </source>
</evidence>
<name>A0A1P8JPY1_9BURK</name>
<proteinExistence type="predicted"/>
<dbReference type="KEGG" id="rhy:RD110_00125"/>
<dbReference type="OrthoDB" id="9777873at2"/>
<evidence type="ECO:0000313" key="8">
    <source>
        <dbReference type="Proteomes" id="UP000186609"/>
    </source>
</evidence>
<dbReference type="SUPFAM" id="SSF53448">
    <property type="entry name" value="Nucleotide-diphospho-sugar transferases"/>
    <property type="match status" value="1"/>
</dbReference>
<dbReference type="Gene3D" id="3.90.550.10">
    <property type="entry name" value="Spore Coat Polysaccharide Biosynthesis Protein SpsA, Chain A"/>
    <property type="match status" value="1"/>
</dbReference>
<keyword evidence="4" id="KW-0808">Transferase</keyword>
<dbReference type="STRING" id="1842727.RD110_00125"/>
<evidence type="ECO:0000256" key="4">
    <source>
        <dbReference type="ARBA" id="ARBA00022679"/>
    </source>
</evidence>
<reference evidence="7 8" key="1">
    <citation type="submission" date="2017-01" db="EMBL/GenBank/DDBJ databases">
        <authorList>
            <person name="Mah S.A."/>
            <person name="Swanson W.J."/>
            <person name="Moy G.W."/>
            <person name="Vacquier V.D."/>
        </authorList>
    </citation>
    <scope>NUCLEOTIDE SEQUENCE [LARGE SCALE GENOMIC DNA]</scope>
    <source>
        <strain evidence="7 8">DCY110</strain>
    </source>
</reference>
<evidence type="ECO:0000313" key="7">
    <source>
        <dbReference type="EMBL" id="APW35817.1"/>
    </source>
</evidence>
<keyword evidence="5" id="KW-0472">Membrane</keyword>
<organism evidence="7 8">
    <name type="scientific">Rhodoferax koreensis</name>
    <dbReference type="NCBI Taxonomy" id="1842727"/>
    <lineage>
        <taxon>Bacteria</taxon>
        <taxon>Pseudomonadati</taxon>
        <taxon>Pseudomonadota</taxon>
        <taxon>Betaproteobacteria</taxon>
        <taxon>Burkholderiales</taxon>
        <taxon>Comamonadaceae</taxon>
        <taxon>Rhodoferax</taxon>
    </lineage>
</organism>
<keyword evidence="8" id="KW-1185">Reference proteome</keyword>
<dbReference type="PANTHER" id="PTHR43646:SF2">
    <property type="entry name" value="GLYCOSYLTRANSFERASE 2-LIKE DOMAIN-CONTAINING PROTEIN"/>
    <property type="match status" value="1"/>
</dbReference>